<proteinExistence type="predicted"/>
<gene>
    <name evidence="1" type="ORF">ETU37_16905</name>
</gene>
<evidence type="ECO:0000313" key="1">
    <source>
        <dbReference type="EMBL" id="RYU10445.1"/>
    </source>
</evidence>
<dbReference type="EMBL" id="SDPU01000030">
    <property type="protein sequence ID" value="RYU10445.1"/>
    <property type="molecule type" value="Genomic_DNA"/>
</dbReference>
<dbReference type="AlphaFoldDB" id="A0A4Q5IZL7"/>
<dbReference type="OrthoDB" id="3789783at2"/>
<organism evidence="1 2">
    <name type="scientific">Nocardioides iriomotensis</name>
    <dbReference type="NCBI Taxonomy" id="715784"/>
    <lineage>
        <taxon>Bacteria</taxon>
        <taxon>Bacillati</taxon>
        <taxon>Actinomycetota</taxon>
        <taxon>Actinomycetes</taxon>
        <taxon>Propionibacteriales</taxon>
        <taxon>Nocardioidaceae</taxon>
        <taxon>Nocardioides</taxon>
    </lineage>
</organism>
<name>A0A4Q5IZL7_9ACTN</name>
<dbReference type="Proteomes" id="UP000291189">
    <property type="component" value="Unassembled WGS sequence"/>
</dbReference>
<comment type="caution">
    <text evidence="1">The sequence shown here is derived from an EMBL/GenBank/DDBJ whole genome shotgun (WGS) entry which is preliminary data.</text>
</comment>
<evidence type="ECO:0000313" key="2">
    <source>
        <dbReference type="Proteomes" id="UP000291189"/>
    </source>
</evidence>
<reference evidence="1 2" key="1">
    <citation type="submission" date="2019-01" db="EMBL/GenBank/DDBJ databases">
        <title>Nocardioides guangzhouensis sp. nov., an actinobacterium isolated from soil.</title>
        <authorList>
            <person name="Fu Y."/>
            <person name="Cai Y."/>
            <person name="Lin Z."/>
            <person name="Chen P."/>
        </authorList>
    </citation>
    <scope>NUCLEOTIDE SEQUENCE [LARGE SCALE GENOMIC DNA]</scope>
    <source>
        <strain evidence="1 2">NBRC 105384</strain>
    </source>
</reference>
<sequence>MTPIFLVLLLVVAAVAGVAGYALGRGAAGQATVDAEAVEAVRREVLGLRALVGRIKDTAWDHRELDSTLATIIVDEIRTYERKELE</sequence>
<dbReference type="RefSeq" id="WP_129988529.1">
    <property type="nucleotide sequence ID" value="NZ_SDPU01000030.1"/>
</dbReference>
<protein>
    <submittedName>
        <fullName evidence="1">Uncharacterized protein</fullName>
    </submittedName>
</protein>
<accession>A0A4Q5IZL7</accession>
<keyword evidence="2" id="KW-1185">Reference proteome</keyword>